<comment type="caution">
    <text evidence="7">The sequence shown here is derived from an EMBL/GenBank/DDBJ whole genome shotgun (WGS) entry which is preliminary data.</text>
</comment>
<dbReference type="GeneID" id="77471367"/>
<evidence type="ECO:0000259" key="5">
    <source>
        <dbReference type="Pfam" id="PF17802"/>
    </source>
</evidence>
<sequence length="1639" mass="182061">MNRRRVFNKLGKIFMVMTMILSMCFSAGNTKVNAWDGNVPHEFTRVKNIKYPKWWGRKIASLKQWSTYSCKYNGQWSYCLESSKKTPSAGNYTASVIENNSMVRKLLYYGFGGPAAWDVFGPDHDLKTAVCPDDSYLSNDDVKYLLTHIFLSGAYSGDWNGFSEELFNQTFGGSYGTNLMNIYRGIEQLPDPSNGANFSTGNTAKFTATYDKANSLQKTNTVKFNASSSESVQLPLQNNVTIHIAGTSNTKTGGTATVYGGQSFYLTTPATNPLSNYQSGNLTSSAKGKFCALAISDGNGASQTHGSWYQETADTLKYSVEWMGFGYIDLKKTSANPDMTNNSRLYSLEGAKYGIYEGDSLVQELTTDVNGYAKSSLLLEGKYTVKEISASKGYDVDQTSHGVTVTRGQTVTTNVTEKPKNDPVALTIVKNDAETLDPQGGANLAGAEFTVKYYDGFYTKDNLPSKATRTWVLQTKQVTYSNGKKVYVAGFNITGSYIKDRSDALYTNTNGVATLPLGTISIEETKAPEGYFLKGAKLNVTDTASGTTSSVIDGKYVAQINEQYQGAKLQFGNDANQMIVQEKIKKQRIQLFKSGEREGISGVVKGLQGAEFTWKLKTEVDNVGWDNAKTYAVITTNENGRAVTDYLPYGKYLVRETKTPKDYMTAPDFTVSVTKDSSEYNELEQVQLVSVNNKPFASYVKLVKVDEDTGKKVTLNSASFKIKDAQGNYVVQKVSGTKVDTFTTNSDNEIIPVVEKGTVTLPLMLNAGTYTIEEIKTPKGFLDLEKPVEFVISSTYDYDVDEDADPIVEVKIRNRQPKGEIKLNKTVMDLDTDTDLVDRSDLSKIQFVLKAKEDIYSSIDGSLMFEKDSVITTENSGAIVNTGSEVGNGIYALSLDGHLDISNLPMSTKGASYYLQEVKTLDGCVLDTAQYDAVFKQSDFTTKNYIKSFDVENKTTDFEFNKTDVTGDKEVEGAQLTITDEDGNVVDQWTSDGKVHSIEGLVVGKTYTLSETVTAKDYVKATDIKFTVKNSSELETVTMKDKQVFVSKTTVGGEEVTGAHMQIIDEDGNIIDEWYSEGKSHIANGLEEGKTYTLHEDLSPLGFNLANDFTFEVTKEKENQTVEMIDTVTEVNKTDVDGKAVKEATLSIVSEKTKDIVDQWVTGKHILDIDKDIKSQLEKNGKAEGTYMDEEDSMVMFSIAKNKDRDDYTFMQVKDGITTYSNIDLDGNETTHRVQGLVAGEKYILRETKTPEEYVQAKEIEFTAVEDENQTLVMQDKQVIISKLTAGGNEVTGALMQIKDEDGNIIDEWTSEGKVHYATGLVEGKKYILHEDLAPTGLNLANDIEFEVSYAKENQKVEMIDTINEVSKVDEKGNLLKGAEMTVTSNKTKNIIDKWISGQHIFDVTDEMKSQLKETGKAEGMYVDDEDSTVQYSIVKNKGKDDYTVMFVEDGITTYTNIDLDGNETRHMIQGLEAGEEYVLKETKTPDGYATFKTQTFTAEEGKDTSLSMVDEDTKVEVSKQDITTKKELEGAKLKVTDKDGKVIDEWTSGKQPHMIKNLTAGETYTLTEVIAPKNYKIAESLRFTVKDTGKIQRVIMYDRPVNNYVETGDENNYYFILMLICMIFIGRLLKSYLNNFID</sequence>
<dbReference type="InterPro" id="IPR041033">
    <property type="entry name" value="SpaA_PFL_dom_1"/>
</dbReference>
<reference evidence="8" key="1">
    <citation type="submission" date="2018-03" db="EMBL/GenBank/DDBJ databases">
        <title>Lachnoclostridium SNUG30370 gen.nov., sp.nov., isolated from human faeces.</title>
        <authorList>
            <person name="Seo B."/>
            <person name="Jeon K."/>
            <person name="Ko G."/>
        </authorList>
    </citation>
    <scope>NUCLEOTIDE SEQUENCE [LARGE SCALE GENOMIC DNA]</scope>
    <source>
        <strain evidence="8">SNUG30370</strain>
    </source>
</reference>
<dbReference type="Gene3D" id="2.60.40.10">
    <property type="entry name" value="Immunoglobulins"/>
    <property type="match status" value="11"/>
</dbReference>
<dbReference type="Pfam" id="PF20610">
    <property type="entry name" value="TED_2"/>
    <property type="match status" value="1"/>
</dbReference>
<evidence type="ECO:0000259" key="6">
    <source>
        <dbReference type="Pfam" id="PF20610"/>
    </source>
</evidence>
<feature type="domain" description="Thioester" evidence="6">
    <location>
        <begin position="41"/>
        <end position="172"/>
    </location>
</feature>
<feature type="domain" description="SpaA-like prealbumin fold" evidence="5">
    <location>
        <begin position="1278"/>
        <end position="1361"/>
    </location>
</feature>
<organism evidence="7 8">
    <name type="scientific">Faecalibacillus faecis</name>
    <dbReference type="NCBI Taxonomy" id="1982628"/>
    <lineage>
        <taxon>Bacteria</taxon>
        <taxon>Bacillati</taxon>
        <taxon>Bacillota</taxon>
        <taxon>Erysipelotrichia</taxon>
        <taxon>Erysipelotrichales</taxon>
        <taxon>Coprobacillaceae</taxon>
        <taxon>Faecalibacillus</taxon>
    </lineage>
</organism>
<feature type="domain" description="SpaA-like prealbumin fold" evidence="5">
    <location>
        <begin position="700"/>
        <end position="796"/>
    </location>
</feature>
<keyword evidence="3 4" id="KW-0732">Signal</keyword>
<protein>
    <submittedName>
        <fullName evidence="7">Uncharacterized protein</fullName>
    </submittedName>
</protein>
<evidence type="ECO:0000256" key="2">
    <source>
        <dbReference type="ARBA" id="ARBA00022525"/>
    </source>
</evidence>
<feature type="domain" description="SpaA-like prealbumin fold" evidence="5">
    <location>
        <begin position="957"/>
        <end position="1042"/>
    </location>
</feature>
<dbReference type="Proteomes" id="UP000241201">
    <property type="component" value="Unassembled WGS sequence"/>
</dbReference>
<dbReference type="PANTHER" id="PTHR36108">
    <property type="entry name" value="COLOSSIN-B-RELATED"/>
    <property type="match status" value="1"/>
</dbReference>
<feature type="domain" description="SpaA-like prealbumin fold" evidence="5">
    <location>
        <begin position="1515"/>
        <end position="1595"/>
    </location>
</feature>
<proteinExistence type="inferred from homology"/>
<accession>A0A2T3FWD9</accession>
<gene>
    <name evidence="7" type="ORF">C7U55_09705</name>
</gene>
<comment type="similarity">
    <text evidence="1">Belongs to the serine-aspartate repeat-containing protein (SDr) family.</text>
</comment>
<feature type="domain" description="SpaA-like prealbumin fold" evidence="5">
    <location>
        <begin position="437"/>
        <end position="549"/>
    </location>
</feature>
<evidence type="ECO:0000313" key="8">
    <source>
        <dbReference type="Proteomes" id="UP000241201"/>
    </source>
</evidence>
<dbReference type="InterPro" id="IPR046751">
    <property type="entry name" value="TED_2"/>
</dbReference>
<evidence type="ECO:0000313" key="7">
    <source>
        <dbReference type="EMBL" id="PST39572.1"/>
    </source>
</evidence>
<feature type="domain" description="SpaA-like prealbumin fold" evidence="5">
    <location>
        <begin position="605"/>
        <end position="678"/>
    </location>
</feature>
<dbReference type="InterPro" id="IPR013783">
    <property type="entry name" value="Ig-like_fold"/>
</dbReference>
<dbReference type="PANTHER" id="PTHR36108:SF13">
    <property type="entry name" value="COLOSSIN-B-RELATED"/>
    <property type="match status" value="1"/>
</dbReference>
<dbReference type="EMBL" id="PYLP01000013">
    <property type="protein sequence ID" value="PST39572.1"/>
    <property type="molecule type" value="Genomic_DNA"/>
</dbReference>
<keyword evidence="2" id="KW-0964">Secreted</keyword>
<evidence type="ECO:0000256" key="4">
    <source>
        <dbReference type="SAM" id="SignalP"/>
    </source>
</evidence>
<name>A0A2T3FWD9_9FIRM</name>
<evidence type="ECO:0000256" key="1">
    <source>
        <dbReference type="ARBA" id="ARBA00007257"/>
    </source>
</evidence>
<feature type="chain" id="PRO_5039363288" evidence="4">
    <location>
        <begin position="28"/>
        <end position="1639"/>
    </location>
</feature>
<keyword evidence="8" id="KW-1185">Reference proteome</keyword>
<feature type="domain" description="SpaA-like prealbumin fold" evidence="5">
    <location>
        <begin position="347"/>
        <end position="418"/>
    </location>
</feature>
<evidence type="ECO:0000256" key="3">
    <source>
        <dbReference type="ARBA" id="ARBA00022729"/>
    </source>
</evidence>
<dbReference type="RefSeq" id="WP_106988407.1">
    <property type="nucleotide sequence ID" value="NZ_PYLP01000013.1"/>
</dbReference>
<feature type="domain" description="SpaA-like prealbumin fold" evidence="5">
    <location>
        <begin position="1044"/>
        <end position="1126"/>
    </location>
</feature>
<dbReference type="Pfam" id="PF17802">
    <property type="entry name" value="SpaA"/>
    <property type="match status" value="8"/>
</dbReference>
<feature type="signal peptide" evidence="4">
    <location>
        <begin position="1"/>
        <end position="27"/>
    </location>
</feature>